<keyword evidence="2" id="KW-1185">Reference proteome</keyword>
<dbReference type="OrthoDB" id="2438501at2759"/>
<sequence>MSFTINEKKVIISYNDVINETIIENFIERTNIYNDNIEKILIYNDAYIEQYKDIPLDLDSYEIEITNKKSKQRSRTSENKDSEPYVPSGMILDTLVTYDYDKKKYVPILNKNGKITNQYKNGIYIQHLYRRHFRPRYEPVHKVGEQFLN</sequence>
<accession>A0A9N9IWA8</accession>
<name>A0A9N9IWA8_9GLOM</name>
<evidence type="ECO:0000313" key="2">
    <source>
        <dbReference type="Proteomes" id="UP000789759"/>
    </source>
</evidence>
<reference evidence="1" key="1">
    <citation type="submission" date="2021-06" db="EMBL/GenBank/DDBJ databases">
        <authorList>
            <person name="Kallberg Y."/>
            <person name="Tangrot J."/>
            <person name="Rosling A."/>
        </authorList>
    </citation>
    <scope>NUCLEOTIDE SEQUENCE</scope>
    <source>
        <strain evidence="1">FL966</strain>
    </source>
</reference>
<dbReference type="Proteomes" id="UP000789759">
    <property type="component" value="Unassembled WGS sequence"/>
</dbReference>
<proteinExistence type="predicted"/>
<organism evidence="1 2">
    <name type="scientific">Cetraspora pellucida</name>
    <dbReference type="NCBI Taxonomy" id="1433469"/>
    <lineage>
        <taxon>Eukaryota</taxon>
        <taxon>Fungi</taxon>
        <taxon>Fungi incertae sedis</taxon>
        <taxon>Mucoromycota</taxon>
        <taxon>Glomeromycotina</taxon>
        <taxon>Glomeromycetes</taxon>
        <taxon>Diversisporales</taxon>
        <taxon>Gigasporaceae</taxon>
        <taxon>Cetraspora</taxon>
    </lineage>
</organism>
<protein>
    <submittedName>
        <fullName evidence="1">23357_t:CDS:1</fullName>
    </submittedName>
</protein>
<comment type="caution">
    <text evidence="1">The sequence shown here is derived from an EMBL/GenBank/DDBJ whole genome shotgun (WGS) entry which is preliminary data.</text>
</comment>
<dbReference type="EMBL" id="CAJVQA010018213">
    <property type="protein sequence ID" value="CAG8752681.1"/>
    <property type="molecule type" value="Genomic_DNA"/>
</dbReference>
<dbReference type="AlphaFoldDB" id="A0A9N9IWA8"/>
<evidence type="ECO:0000313" key="1">
    <source>
        <dbReference type="EMBL" id="CAG8752681.1"/>
    </source>
</evidence>
<gene>
    <name evidence="1" type="ORF">CPELLU_LOCUS14802</name>
</gene>